<feature type="coiled-coil region" evidence="1">
    <location>
        <begin position="189"/>
        <end position="255"/>
    </location>
</feature>
<name>A0ABM4WQX2_COFAR</name>
<sequence length="529" mass="60920">MEPTLGNDISGQDSRPLIETENFSHDLQELRLENESMVAEIESLRASYQTLQSSYTEKEEKVAQINQEKEELFKQKADLLEAIKELSSERDSLRDEFTKLEASSREQEVEGVREKEEIKEELESCKDRLEELLKEKNEKNQYFSQKLGMIKQGLARVVDRLDVEGEEHSNELELNGDLGLEFKGILELLSKVELKLDEFTEKRKKEKRELESSLVSLTEENRDINNLLRIALVEKEAAEKSLNNLKGNNEQKRGAILQIAERSLQKVGFGFIVGTGGNELSSENSAANLAPKSDSSECEEEAVSLASTVERIMKNLRLEITQLRRSLDDSRSESERLQSLTEMQAHKMAEYVMYIKELEDRELILTQKVSVEELHVKIIETEEEVARWKEACELEVQAGKYLTEEHEKVVHILQQELEKTRTALHVSKSKVKLKDELVATAIAAQEATERSLQQADSRSAGLLARIEELTRELEETEKRERANRHRIRHICWPWRALKFNPANTANSTVRNIRRMLPEMQALLHERLSV</sequence>
<keyword evidence="1" id="KW-0175">Coiled coil</keyword>
<protein>
    <submittedName>
        <fullName evidence="3">Uncharacterized protein At3g49055-like</fullName>
    </submittedName>
</protein>
<gene>
    <name evidence="3" type="primary">LOC113730049</name>
</gene>
<dbReference type="GeneID" id="113730049"/>
<organism evidence="2 3">
    <name type="scientific">Coffea arabica</name>
    <name type="common">Arabian coffee</name>
    <dbReference type="NCBI Taxonomy" id="13443"/>
    <lineage>
        <taxon>Eukaryota</taxon>
        <taxon>Viridiplantae</taxon>
        <taxon>Streptophyta</taxon>
        <taxon>Embryophyta</taxon>
        <taxon>Tracheophyta</taxon>
        <taxon>Spermatophyta</taxon>
        <taxon>Magnoliopsida</taxon>
        <taxon>eudicotyledons</taxon>
        <taxon>Gunneridae</taxon>
        <taxon>Pentapetalae</taxon>
        <taxon>asterids</taxon>
        <taxon>lamiids</taxon>
        <taxon>Gentianales</taxon>
        <taxon>Rubiaceae</taxon>
        <taxon>Ixoroideae</taxon>
        <taxon>Gardenieae complex</taxon>
        <taxon>Bertiereae - Coffeeae clade</taxon>
        <taxon>Coffeeae</taxon>
        <taxon>Coffea</taxon>
    </lineage>
</organism>
<dbReference type="PANTHER" id="PTHR34937">
    <property type="entry name" value="OS08G0559800 PROTEIN"/>
    <property type="match status" value="1"/>
</dbReference>
<keyword evidence="2" id="KW-1185">Reference proteome</keyword>
<feature type="coiled-coil region" evidence="1">
    <location>
        <begin position="452"/>
        <end position="486"/>
    </location>
</feature>
<proteinExistence type="predicted"/>
<evidence type="ECO:0000313" key="3">
    <source>
        <dbReference type="RefSeq" id="XP_071934181.1"/>
    </source>
</evidence>
<feature type="coiled-coil region" evidence="1">
    <location>
        <begin position="306"/>
        <end position="340"/>
    </location>
</feature>
<feature type="coiled-coil region" evidence="1">
    <location>
        <begin position="27"/>
        <end position="146"/>
    </location>
</feature>
<evidence type="ECO:0000256" key="1">
    <source>
        <dbReference type="SAM" id="Coils"/>
    </source>
</evidence>
<evidence type="ECO:0000313" key="2">
    <source>
        <dbReference type="Proteomes" id="UP001652660"/>
    </source>
</evidence>
<accession>A0ABM4WQX2</accession>
<dbReference type="RefSeq" id="XP_071934181.1">
    <property type="nucleotide sequence ID" value="XM_072078080.1"/>
</dbReference>
<reference evidence="3" key="1">
    <citation type="submission" date="2025-08" db="UniProtKB">
        <authorList>
            <consortium name="RefSeq"/>
        </authorList>
    </citation>
    <scope>IDENTIFICATION</scope>
    <source>
        <tissue evidence="3">Leaves</tissue>
    </source>
</reference>
<dbReference type="InterPro" id="IPR040300">
    <property type="entry name" value="At3g49055-like"/>
</dbReference>
<dbReference type="Proteomes" id="UP001652660">
    <property type="component" value="Chromosome 2e"/>
</dbReference>
<dbReference type="PANTHER" id="PTHR34937:SF2">
    <property type="entry name" value="OS08G0559800 PROTEIN"/>
    <property type="match status" value="1"/>
</dbReference>